<keyword evidence="7 9" id="KW-0238">DNA-binding</keyword>
<name>A0AA36HWK6_9DINO</name>
<evidence type="ECO:0000256" key="7">
    <source>
        <dbReference type="ARBA" id="ARBA00023125"/>
    </source>
</evidence>
<evidence type="ECO:0000256" key="6">
    <source>
        <dbReference type="ARBA" id="ARBA00023029"/>
    </source>
</evidence>
<gene>
    <name evidence="11" type="ORF">EVOR1521_LOCUS5681</name>
</gene>
<feature type="domain" description="Topo IIA-type catalytic" evidence="10">
    <location>
        <begin position="1"/>
        <end position="135"/>
    </location>
</feature>
<dbReference type="InterPro" id="IPR013760">
    <property type="entry name" value="Topo_IIA-like_dom_sf"/>
</dbReference>
<dbReference type="GO" id="GO:0006265">
    <property type="term" value="P:DNA topological change"/>
    <property type="evidence" value="ECO:0007669"/>
    <property type="project" value="InterPro"/>
</dbReference>
<dbReference type="Pfam" id="PF00521">
    <property type="entry name" value="DNA_topoisoIV"/>
    <property type="match status" value="1"/>
</dbReference>
<dbReference type="AlphaFoldDB" id="A0AA36HWK6"/>
<organism evidence="11 12">
    <name type="scientific">Effrenium voratum</name>
    <dbReference type="NCBI Taxonomy" id="2562239"/>
    <lineage>
        <taxon>Eukaryota</taxon>
        <taxon>Sar</taxon>
        <taxon>Alveolata</taxon>
        <taxon>Dinophyceae</taxon>
        <taxon>Suessiales</taxon>
        <taxon>Symbiodiniaceae</taxon>
        <taxon>Effrenium</taxon>
    </lineage>
</organism>
<dbReference type="GO" id="GO:0003918">
    <property type="term" value="F:DNA topoisomerase type II (double strand cut, ATP-hydrolyzing) activity"/>
    <property type="evidence" value="ECO:0007669"/>
    <property type="project" value="UniProtKB-EC"/>
</dbReference>
<evidence type="ECO:0000256" key="8">
    <source>
        <dbReference type="ARBA" id="ARBA00023235"/>
    </source>
</evidence>
<dbReference type="GO" id="GO:0003677">
    <property type="term" value="F:DNA binding"/>
    <property type="evidence" value="ECO:0007669"/>
    <property type="project" value="UniProtKB-UniRule"/>
</dbReference>
<dbReference type="SUPFAM" id="SSF56719">
    <property type="entry name" value="Type II DNA topoisomerase"/>
    <property type="match status" value="1"/>
</dbReference>
<dbReference type="GO" id="GO:0005634">
    <property type="term" value="C:nucleus"/>
    <property type="evidence" value="ECO:0007669"/>
    <property type="project" value="TreeGrafter"/>
</dbReference>
<dbReference type="Proteomes" id="UP001178507">
    <property type="component" value="Unassembled WGS sequence"/>
</dbReference>
<dbReference type="GO" id="GO:0000819">
    <property type="term" value="P:sister chromatid segregation"/>
    <property type="evidence" value="ECO:0007669"/>
    <property type="project" value="TreeGrafter"/>
</dbReference>
<evidence type="ECO:0000256" key="2">
    <source>
        <dbReference type="ARBA" id="ARBA00001946"/>
    </source>
</evidence>
<evidence type="ECO:0000256" key="1">
    <source>
        <dbReference type="ARBA" id="ARBA00000185"/>
    </source>
</evidence>
<dbReference type="InterPro" id="IPR002205">
    <property type="entry name" value="Topo_IIA_dom_A"/>
</dbReference>
<comment type="cofactor">
    <cofactor evidence="2">
        <name>Mg(2+)</name>
        <dbReference type="ChEBI" id="CHEBI:18420"/>
    </cofactor>
</comment>
<evidence type="ECO:0000313" key="12">
    <source>
        <dbReference type="Proteomes" id="UP001178507"/>
    </source>
</evidence>
<dbReference type="InterPro" id="IPR050634">
    <property type="entry name" value="DNA_Topoisomerase_II"/>
</dbReference>
<dbReference type="PANTHER" id="PTHR10169">
    <property type="entry name" value="DNA TOPOISOMERASE/GYRASE"/>
    <property type="match status" value="1"/>
</dbReference>
<sequence length="135" mass="15603">MYPLIMRVMADFQFFSSFTERDVGPMFFQIPGPPETEIMGEESDYLIEDFREHHSESSVHFEITLSAAKLKEAEKAGLEKTFKLKSSISTSNMVLFDAEGKIAKYNSSLDILQEFCKLRRQVYVKRKDFLVAKLT</sequence>
<dbReference type="GO" id="GO:0005524">
    <property type="term" value="F:ATP binding"/>
    <property type="evidence" value="ECO:0007669"/>
    <property type="project" value="UniProtKB-KW"/>
</dbReference>
<protein>
    <recommendedName>
        <fullName evidence="3">DNA topoisomerase (ATP-hydrolyzing)</fullName>
        <ecNumber evidence="3">5.6.2.2</ecNumber>
    </recommendedName>
</protein>
<evidence type="ECO:0000259" key="10">
    <source>
        <dbReference type="PROSITE" id="PS52040"/>
    </source>
</evidence>
<keyword evidence="12" id="KW-1185">Reference proteome</keyword>
<comment type="catalytic activity">
    <reaction evidence="1">
        <text>ATP-dependent breakage, passage and rejoining of double-stranded DNA.</text>
        <dbReference type="EC" id="5.6.2.2"/>
    </reaction>
</comment>
<proteinExistence type="predicted"/>
<evidence type="ECO:0000256" key="5">
    <source>
        <dbReference type="ARBA" id="ARBA00022840"/>
    </source>
</evidence>
<evidence type="ECO:0000313" key="11">
    <source>
        <dbReference type="EMBL" id="CAJ1376688.1"/>
    </source>
</evidence>
<dbReference type="Gene3D" id="3.30.1360.40">
    <property type="match status" value="1"/>
</dbReference>
<evidence type="ECO:0000256" key="3">
    <source>
        <dbReference type="ARBA" id="ARBA00012895"/>
    </source>
</evidence>
<keyword evidence="6" id="KW-0799">Topoisomerase</keyword>
<dbReference type="EC" id="5.6.2.2" evidence="3"/>
<dbReference type="GO" id="GO:0000712">
    <property type="term" value="P:resolution of meiotic recombination intermediates"/>
    <property type="evidence" value="ECO:0007669"/>
    <property type="project" value="TreeGrafter"/>
</dbReference>
<keyword evidence="8" id="KW-0413">Isomerase</keyword>
<evidence type="ECO:0000256" key="9">
    <source>
        <dbReference type="PROSITE-ProRule" id="PRU01384"/>
    </source>
</evidence>
<comment type="caution">
    <text evidence="9">Lacks conserved residue(s) required for the propagation of feature annotation.</text>
</comment>
<dbReference type="EMBL" id="CAUJNA010000413">
    <property type="protein sequence ID" value="CAJ1376688.1"/>
    <property type="molecule type" value="Genomic_DNA"/>
</dbReference>
<dbReference type="PROSITE" id="PS52040">
    <property type="entry name" value="TOPO_IIA"/>
    <property type="match status" value="1"/>
</dbReference>
<comment type="caution">
    <text evidence="11">The sequence shown here is derived from an EMBL/GenBank/DDBJ whole genome shotgun (WGS) entry which is preliminary data.</text>
</comment>
<evidence type="ECO:0000256" key="4">
    <source>
        <dbReference type="ARBA" id="ARBA00022741"/>
    </source>
</evidence>
<keyword evidence="4" id="KW-0547">Nucleotide-binding</keyword>
<dbReference type="PANTHER" id="PTHR10169:SF38">
    <property type="entry name" value="DNA TOPOISOMERASE 2"/>
    <property type="match status" value="1"/>
</dbReference>
<reference evidence="11" key="1">
    <citation type="submission" date="2023-08" db="EMBL/GenBank/DDBJ databases">
        <authorList>
            <person name="Chen Y."/>
            <person name="Shah S."/>
            <person name="Dougan E. K."/>
            <person name="Thang M."/>
            <person name="Chan C."/>
        </authorList>
    </citation>
    <scope>NUCLEOTIDE SEQUENCE</scope>
</reference>
<keyword evidence="5" id="KW-0067">ATP-binding</keyword>
<accession>A0AA36HWK6</accession>